<protein>
    <submittedName>
        <fullName evidence="4">Polysaccharide export protein</fullName>
    </submittedName>
</protein>
<dbReference type="Gene3D" id="3.10.560.10">
    <property type="entry name" value="Outer membrane lipoprotein wza domain like"/>
    <property type="match status" value="1"/>
</dbReference>
<dbReference type="Proteomes" id="UP001165393">
    <property type="component" value="Unassembled WGS sequence"/>
</dbReference>
<keyword evidence="5" id="KW-1185">Reference proteome</keyword>
<evidence type="ECO:0000256" key="1">
    <source>
        <dbReference type="ARBA" id="ARBA00022729"/>
    </source>
</evidence>
<feature type="domain" description="Soluble ligand binding" evidence="3">
    <location>
        <begin position="103"/>
        <end position="153"/>
    </location>
</feature>
<accession>A0AA42B5Y9</accession>
<dbReference type="RefSeq" id="WP_251259541.1">
    <property type="nucleotide sequence ID" value="NZ_JAMQGP010000001.1"/>
</dbReference>
<dbReference type="PANTHER" id="PTHR33619:SF3">
    <property type="entry name" value="POLYSACCHARIDE EXPORT PROTEIN GFCE-RELATED"/>
    <property type="match status" value="1"/>
</dbReference>
<evidence type="ECO:0000313" key="5">
    <source>
        <dbReference type="Proteomes" id="UP001165393"/>
    </source>
</evidence>
<gene>
    <name evidence="4" type="ORF">NAF29_00840</name>
</gene>
<keyword evidence="1" id="KW-0732">Signal</keyword>
<dbReference type="Pfam" id="PF02563">
    <property type="entry name" value="Poly_export"/>
    <property type="match status" value="1"/>
</dbReference>
<dbReference type="InterPro" id="IPR019554">
    <property type="entry name" value="Soluble_ligand-bd"/>
</dbReference>
<comment type="caution">
    <text evidence="4">The sequence shown here is derived from an EMBL/GenBank/DDBJ whole genome shotgun (WGS) entry which is preliminary data.</text>
</comment>
<name>A0AA42B5Y9_9GAMM</name>
<proteinExistence type="predicted"/>
<dbReference type="EMBL" id="JAMQGP010000001">
    <property type="protein sequence ID" value="MCM2678218.1"/>
    <property type="molecule type" value="Genomic_DNA"/>
</dbReference>
<organism evidence="4 5">
    <name type="scientific">Echinimonas agarilytica</name>
    <dbReference type="NCBI Taxonomy" id="1215918"/>
    <lineage>
        <taxon>Bacteria</taxon>
        <taxon>Pseudomonadati</taxon>
        <taxon>Pseudomonadota</taxon>
        <taxon>Gammaproteobacteria</taxon>
        <taxon>Alteromonadales</taxon>
        <taxon>Echinimonadaceae</taxon>
        <taxon>Echinimonas</taxon>
    </lineage>
</organism>
<dbReference type="InterPro" id="IPR003715">
    <property type="entry name" value="Poly_export_N"/>
</dbReference>
<dbReference type="GO" id="GO:0015159">
    <property type="term" value="F:polysaccharide transmembrane transporter activity"/>
    <property type="evidence" value="ECO:0007669"/>
    <property type="project" value="InterPro"/>
</dbReference>
<dbReference type="AlphaFoldDB" id="A0AA42B5Y9"/>
<reference evidence="4 5" key="1">
    <citation type="journal article" date="2013" name="Antonie Van Leeuwenhoek">
        <title>Echinimonas agarilytica gen. nov., sp. nov., a new gammaproteobacterium isolated from the sea urchin Strongylocentrotus intermedius.</title>
        <authorList>
            <person name="Nedashkovskaya O.I."/>
            <person name="Stenkova A.M."/>
            <person name="Zhukova N.V."/>
            <person name="Van Trappen S."/>
            <person name="Lee J.S."/>
            <person name="Kim S.B."/>
        </authorList>
    </citation>
    <scope>NUCLEOTIDE SEQUENCE [LARGE SCALE GENOMIC DNA]</scope>
    <source>
        <strain evidence="4 5">KMM 6351</strain>
    </source>
</reference>
<sequence length="176" mass="19448">MIEQFFTLLVLIVLSWAVGAAEDENSYRLNTGDTVAIVVFGEDDLQLQATLGQKGTFNYPYLGTVKASGMTVDELSDHIANGLRGDYLLNPSVHVSVEAYRSFFIHGQVSDPGAYAYRPNLTIERAVTLASGFTERASRSNIIIKRLREGRQIEIDAELNTKVKPGDAVYVKQSLF</sequence>
<dbReference type="Gene3D" id="3.30.1950.10">
    <property type="entry name" value="wza like domain"/>
    <property type="match status" value="1"/>
</dbReference>
<dbReference type="Pfam" id="PF10531">
    <property type="entry name" value="SLBB"/>
    <property type="match status" value="1"/>
</dbReference>
<dbReference type="PANTHER" id="PTHR33619">
    <property type="entry name" value="POLYSACCHARIDE EXPORT PROTEIN GFCE-RELATED"/>
    <property type="match status" value="1"/>
</dbReference>
<feature type="domain" description="Polysaccharide export protein N-terminal" evidence="2">
    <location>
        <begin position="23"/>
        <end position="97"/>
    </location>
</feature>
<evidence type="ECO:0000259" key="3">
    <source>
        <dbReference type="Pfam" id="PF10531"/>
    </source>
</evidence>
<evidence type="ECO:0000259" key="2">
    <source>
        <dbReference type="Pfam" id="PF02563"/>
    </source>
</evidence>
<evidence type="ECO:0000313" key="4">
    <source>
        <dbReference type="EMBL" id="MCM2678218.1"/>
    </source>
</evidence>
<dbReference type="InterPro" id="IPR049712">
    <property type="entry name" value="Poly_export"/>
</dbReference>